<name>W7A531_9APIC</name>
<comment type="subcellular location">
    <subcellularLocation>
        <location evidence="1">Membrane</location>
        <topology evidence="1">Multi-pass membrane protein</topology>
    </subcellularLocation>
</comment>
<dbReference type="InterPro" id="IPR050186">
    <property type="entry name" value="TPT_transporter"/>
</dbReference>
<dbReference type="GeneID" id="20036499"/>
<evidence type="ECO:0000256" key="3">
    <source>
        <dbReference type="ARBA" id="ARBA00022989"/>
    </source>
</evidence>
<evidence type="ECO:0000313" key="9">
    <source>
        <dbReference type="Proteomes" id="UP000030640"/>
    </source>
</evidence>
<dbReference type="Proteomes" id="UP000030640">
    <property type="component" value="Unassembled WGS sequence"/>
</dbReference>
<feature type="transmembrane region" description="Helical" evidence="6">
    <location>
        <begin position="181"/>
        <end position="202"/>
    </location>
</feature>
<dbReference type="PANTHER" id="PTHR11132">
    <property type="entry name" value="SOLUTE CARRIER FAMILY 35"/>
    <property type="match status" value="1"/>
</dbReference>
<feature type="transmembrane region" description="Helical" evidence="6">
    <location>
        <begin position="119"/>
        <end position="135"/>
    </location>
</feature>
<sequence length="419" mass="46951">MTESAYQHISRSARQPISTSAHQHISSSARQPISTSAHQHISSSAHQLISTSAHQHISSSARQPISSSAHQHITAMKDTGKNEYGTFPITINEGHSDQVGEKKLLGGGIYSRVLERAKLMCLFLTWYALNILYNVDNKIALNMTKLPWFISSVQLFSGWIFIFMYWLTGYKKPPRIYTYDLFLKSIGIQSFCHIMVHFGAVVSMSSTTVSFTHVVKACEPVFTALLSIVFLKQYMKINKYLTLLIIVGGVICASVKELHFTWLSFWCATISNLGSSMRSIFAKKMMTQKSLIGENLNASNIYAMITIFSALMSLPLVIIFEGKASYNFIVNYQNVTLNNYTYREIITKIFLSGIWYYLNNEVAFMCLEKVNQVTHAVANSIKRVVIIVSSIIIFQTQITLLGAFGSAVAITGAFLYSVI</sequence>
<reference evidence="8 9" key="1">
    <citation type="submission" date="2013-02" db="EMBL/GenBank/DDBJ databases">
        <title>The Genome Sequence of Plasmodium inui San Antonio 1.</title>
        <authorList>
            <consortium name="The Broad Institute Genome Sequencing Platform"/>
            <consortium name="The Broad Institute Genome Sequencing Center for Infectious Disease"/>
            <person name="Neafsey D."/>
            <person name="Cheeseman I."/>
            <person name="Volkman S."/>
            <person name="Adams J."/>
            <person name="Walker B."/>
            <person name="Young S.K."/>
            <person name="Zeng Q."/>
            <person name="Gargeya S."/>
            <person name="Fitzgerald M."/>
            <person name="Haas B."/>
            <person name="Abouelleil A."/>
            <person name="Alvarado L."/>
            <person name="Arachchi H.M."/>
            <person name="Berlin A.M."/>
            <person name="Chapman S.B."/>
            <person name="Dewar J."/>
            <person name="Goldberg J."/>
            <person name="Griggs A."/>
            <person name="Gujja S."/>
            <person name="Hansen M."/>
            <person name="Howarth C."/>
            <person name="Imamovic A."/>
            <person name="Larimer J."/>
            <person name="McCowan C."/>
            <person name="Murphy C."/>
            <person name="Neiman D."/>
            <person name="Pearson M."/>
            <person name="Priest M."/>
            <person name="Roberts A."/>
            <person name="Saif S."/>
            <person name="Shea T."/>
            <person name="Sisk P."/>
            <person name="Sykes S."/>
            <person name="Wortman J."/>
            <person name="Nusbaum C."/>
            <person name="Birren B."/>
        </authorList>
    </citation>
    <scope>NUCLEOTIDE SEQUENCE [LARGE SCALE GENOMIC DNA]</scope>
    <source>
        <strain evidence="8 9">San Antonio 1</strain>
    </source>
</reference>
<dbReference type="EMBL" id="KI965463">
    <property type="protein sequence ID" value="EUD68207.1"/>
    <property type="molecule type" value="Genomic_DNA"/>
</dbReference>
<proteinExistence type="predicted"/>
<evidence type="ECO:0000256" key="2">
    <source>
        <dbReference type="ARBA" id="ARBA00022692"/>
    </source>
</evidence>
<feature type="transmembrane region" description="Helical" evidence="6">
    <location>
        <begin position="301"/>
        <end position="320"/>
    </location>
</feature>
<keyword evidence="2 6" id="KW-0812">Transmembrane</keyword>
<feature type="transmembrane region" description="Helical" evidence="6">
    <location>
        <begin position="384"/>
        <end position="416"/>
    </location>
</feature>
<gene>
    <name evidence="8" type="ORF">C922_01225</name>
</gene>
<dbReference type="OrthoDB" id="6418713at2759"/>
<evidence type="ECO:0000256" key="4">
    <source>
        <dbReference type="ARBA" id="ARBA00023136"/>
    </source>
</evidence>
<feature type="compositionally biased region" description="Polar residues" evidence="5">
    <location>
        <begin position="1"/>
        <end position="32"/>
    </location>
</feature>
<feature type="transmembrane region" description="Helical" evidence="6">
    <location>
        <begin position="240"/>
        <end position="256"/>
    </location>
</feature>
<dbReference type="InterPro" id="IPR037185">
    <property type="entry name" value="EmrE-like"/>
</dbReference>
<feature type="transmembrane region" description="Helical" evidence="6">
    <location>
        <begin position="340"/>
        <end position="358"/>
    </location>
</feature>
<accession>W7A531</accession>
<evidence type="ECO:0000313" key="8">
    <source>
        <dbReference type="EMBL" id="EUD68207.1"/>
    </source>
</evidence>
<evidence type="ECO:0000259" key="7">
    <source>
        <dbReference type="Pfam" id="PF03151"/>
    </source>
</evidence>
<evidence type="ECO:0000256" key="5">
    <source>
        <dbReference type="SAM" id="MobiDB-lite"/>
    </source>
</evidence>
<protein>
    <recommendedName>
        <fullName evidence="7">Sugar phosphate transporter domain-containing protein</fullName>
    </recommendedName>
</protein>
<dbReference type="GO" id="GO:0016020">
    <property type="term" value="C:membrane"/>
    <property type="evidence" value="ECO:0007669"/>
    <property type="project" value="UniProtKB-SubCell"/>
</dbReference>
<feature type="transmembrane region" description="Helical" evidence="6">
    <location>
        <begin position="262"/>
        <end position="281"/>
    </location>
</feature>
<dbReference type="InterPro" id="IPR004853">
    <property type="entry name" value="Sugar_P_trans_dom"/>
</dbReference>
<feature type="compositionally biased region" description="Low complexity" evidence="5">
    <location>
        <begin position="33"/>
        <end position="45"/>
    </location>
</feature>
<keyword evidence="9" id="KW-1185">Reference proteome</keyword>
<evidence type="ECO:0000256" key="1">
    <source>
        <dbReference type="ARBA" id="ARBA00004141"/>
    </source>
</evidence>
<feature type="region of interest" description="Disordered" evidence="5">
    <location>
        <begin position="1"/>
        <end position="45"/>
    </location>
</feature>
<dbReference type="Pfam" id="PF03151">
    <property type="entry name" value="TPT"/>
    <property type="match status" value="1"/>
</dbReference>
<dbReference type="RefSeq" id="XP_008815055.1">
    <property type="nucleotide sequence ID" value="XM_008816833.1"/>
</dbReference>
<evidence type="ECO:0000256" key="6">
    <source>
        <dbReference type="SAM" id="Phobius"/>
    </source>
</evidence>
<feature type="transmembrane region" description="Helical" evidence="6">
    <location>
        <begin position="214"/>
        <end position="231"/>
    </location>
</feature>
<keyword evidence="4 6" id="KW-0472">Membrane</keyword>
<keyword evidence="3 6" id="KW-1133">Transmembrane helix</keyword>
<dbReference type="SUPFAM" id="SSF103481">
    <property type="entry name" value="Multidrug resistance efflux transporter EmrE"/>
    <property type="match status" value="1"/>
</dbReference>
<feature type="domain" description="Sugar phosphate transporter" evidence="7">
    <location>
        <begin position="118"/>
        <end position="417"/>
    </location>
</feature>
<dbReference type="AlphaFoldDB" id="W7A531"/>
<dbReference type="VEuPathDB" id="PlasmoDB:C922_01225"/>
<feature type="transmembrane region" description="Helical" evidence="6">
    <location>
        <begin position="147"/>
        <end position="169"/>
    </location>
</feature>
<organism evidence="8 9">
    <name type="scientific">Plasmodium inui San Antonio 1</name>
    <dbReference type="NCBI Taxonomy" id="1237626"/>
    <lineage>
        <taxon>Eukaryota</taxon>
        <taxon>Sar</taxon>
        <taxon>Alveolata</taxon>
        <taxon>Apicomplexa</taxon>
        <taxon>Aconoidasida</taxon>
        <taxon>Haemosporida</taxon>
        <taxon>Plasmodiidae</taxon>
        <taxon>Plasmodium</taxon>
        <taxon>Plasmodium (Plasmodium)</taxon>
    </lineage>
</organism>